<dbReference type="OrthoDB" id="293088at2759"/>
<evidence type="ECO:0000313" key="4">
    <source>
        <dbReference type="EMBL" id="CAD8064414.1"/>
    </source>
</evidence>
<accession>A0A8S1LNX8</accession>
<protein>
    <recommendedName>
        <fullName evidence="6">Transmembrane protein</fullName>
    </recommendedName>
</protein>
<feature type="transmembrane region" description="Helical" evidence="2">
    <location>
        <begin position="454"/>
        <end position="478"/>
    </location>
</feature>
<dbReference type="AlphaFoldDB" id="A0A8S1LNX8"/>
<comment type="caution">
    <text evidence="4">The sequence shown here is derived from an EMBL/GenBank/DDBJ whole genome shotgun (WGS) entry which is preliminary data.</text>
</comment>
<proteinExistence type="predicted"/>
<evidence type="ECO:0000256" key="3">
    <source>
        <dbReference type="SAM" id="SignalP"/>
    </source>
</evidence>
<keyword evidence="2" id="KW-1133">Transmembrane helix</keyword>
<gene>
    <name evidence="4" type="ORF">PSON_ATCC_30995.1.T0190103</name>
</gene>
<dbReference type="EMBL" id="CAJJDN010000019">
    <property type="protein sequence ID" value="CAD8064414.1"/>
    <property type="molecule type" value="Genomic_DNA"/>
</dbReference>
<dbReference type="Proteomes" id="UP000692954">
    <property type="component" value="Unassembled WGS sequence"/>
</dbReference>
<keyword evidence="2" id="KW-0472">Membrane</keyword>
<feature type="chain" id="PRO_5035735118" description="Transmembrane protein" evidence="3">
    <location>
        <begin position="18"/>
        <end position="514"/>
    </location>
</feature>
<evidence type="ECO:0000256" key="2">
    <source>
        <dbReference type="SAM" id="Phobius"/>
    </source>
</evidence>
<evidence type="ECO:0000313" key="5">
    <source>
        <dbReference type="Proteomes" id="UP000692954"/>
    </source>
</evidence>
<feature type="signal peptide" evidence="3">
    <location>
        <begin position="1"/>
        <end position="17"/>
    </location>
</feature>
<keyword evidence="1" id="KW-0175">Coiled coil</keyword>
<keyword evidence="3" id="KW-0732">Signal</keyword>
<organism evidence="4 5">
    <name type="scientific">Paramecium sonneborni</name>
    <dbReference type="NCBI Taxonomy" id="65129"/>
    <lineage>
        <taxon>Eukaryota</taxon>
        <taxon>Sar</taxon>
        <taxon>Alveolata</taxon>
        <taxon>Ciliophora</taxon>
        <taxon>Intramacronucleata</taxon>
        <taxon>Oligohymenophorea</taxon>
        <taxon>Peniculida</taxon>
        <taxon>Parameciidae</taxon>
        <taxon>Paramecium</taxon>
    </lineage>
</organism>
<keyword evidence="5" id="KW-1185">Reference proteome</keyword>
<evidence type="ECO:0008006" key="6">
    <source>
        <dbReference type="Google" id="ProtNLM"/>
    </source>
</evidence>
<keyword evidence="2" id="KW-0812">Transmembrane</keyword>
<sequence>MFILLLLYSIQASQQEAQIFTQKLNSTTYYAIKNQQKTLYEDPNCFQILLWKRSESDHKVYSYTDNDYDQLNLEEKKRNGTAGCRALQKSFPIQQILRMGLPADEKIFYTDLIVLQNRALIIRNDFTLQEINLSPDQFIKTLQQKKLLIKQTSTSHPIFLQNPINKRVYIISENGGVSIPDWIPLDSTVFFVNEEPFKKRSIIYDTFLKNEKIYVACGNEGIDIYVYKDGILKHENVQLRIDNKHLDAVDISGDDENLYILDHNYGLYICDYQFQKKFIVPILKGSDFGHYNNTFFIIAESITRQDYAVEVFLNLTDNSFFINHYYFDDMQFYDVKVYEEYAILIGYEVHKIIQHTIYSNFIKYTSNNYFEFPQLLQLKQWNNSIVGLSKKQIRLLNLTMIPAHIECESQEKFQEYYLVASFFQNPQTPFEVTKVDQVFKIVIDDVALLSKANIILLGIAFIIIFIIVWFLVIGLICYKKCKDRTEKLEESKKFLTKQYQTDREEGPGQELSAL</sequence>
<name>A0A8S1LNX8_9CILI</name>
<evidence type="ECO:0000256" key="1">
    <source>
        <dbReference type="SAM" id="Coils"/>
    </source>
</evidence>
<reference evidence="4" key="1">
    <citation type="submission" date="2021-01" db="EMBL/GenBank/DDBJ databases">
        <authorList>
            <consortium name="Genoscope - CEA"/>
            <person name="William W."/>
        </authorList>
    </citation>
    <scope>NUCLEOTIDE SEQUENCE</scope>
</reference>
<feature type="coiled-coil region" evidence="1">
    <location>
        <begin position="478"/>
        <end position="505"/>
    </location>
</feature>